<reference evidence="3 4" key="1">
    <citation type="submission" date="2023-01" db="EMBL/GenBank/DDBJ databases">
        <title>Novel species of the genus Asticcacaulis isolated from rivers.</title>
        <authorList>
            <person name="Lu H."/>
        </authorList>
    </citation>
    <scope>NUCLEOTIDE SEQUENCE [LARGE SCALE GENOMIC DNA]</scope>
    <source>
        <strain evidence="3 4">BYS171W</strain>
    </source>
</reference>
<feature type="compositionally biased region" description="Basic and acidic residues" evidence="1">
    <location>
        <begin position="189"/>
        <end position="225"/>
    </location>
</feature>
<protein>
    <submittedName>
        <fullName evidence="3">Uncharacterized protein</fullName>
    </submittedName>
</protein>
<evidence type="ECO:0000313" key="3">
    <source>
        <dbReference type="EMBL" id="MDC7682545.1"/>
    </source>
</evidence>
<proteinExistence type="predicted"/>
<evidence type="ECO:0000256" key="2">
    <source>
        <dbReference type="SAM" id="SignalP"/>
    </source>
</evidence>
<gene>
    <name evidence="3" type="ORF">PQU92_04615</name>
</gene>
<keyword evidence="4" id="KW-1185">Reference proteome</keyword>
<dbReference type="RefSeq" id="WP_272747030.1">
    <property type="nucleotide sequence ID" value="NZ_JAQQKX010000002.1"/>
</dbReference>
<evidence type="ECO:0000256" key="1">
    <source>
        <dbReference type="SAM" id="MobiDB-lite"/>
    </source>
</evidence>
<evidence type="ECO:0000313" key="4">
    <source>
        <dbReference type="Proteomes" id="UP001214854"/>
    </source>
</evidence>
<sequence length="243" mass="26190">MKTTPAISALLFAALMAAPAFAQHDDGPISTNVTGIKEQLIRTPLIADAPTDDFNRVAWCHGALSGHMDLAEKITAIEPLSEDMQKIGASYLRAYEASLTLSKKGESKEGRDSAEAAREKGFNGWDDARKAASIKEERGRAAGAYVNWSLPGDCERAAIALSGHPDIFKEMQTEEEAKIIAEALKPSAERQKLDVHKEKTATVAPTDDKEAIGRAVAKTEPKEKGNWASGLMSKIGWGKKDGE</sequence>
<organism evidence="3 4">
    <name type="scientific">Asticcacaulis aquaticus</name>
    <dbReference type="NCBI Taxonomy" id="2984212"/>
    <lineage>
        <taxon>Bacteria</taxon>
        <taxon>Pseudomonadati</taxon>
        <taxon>Pseudomonadota</taxon>
        <taxon>Alphaproteobacteria</taxon>
        <taxon>Caulobacterales</taxon>
        <taxon>Caulobacteraceae</taxon>
        <taxon>Asticcacaulis</taxon>
    </lineage>
</organism>
<name>A0ABT5HR42_9CAUL</name>
<feature type="chain" id="PRO_5047216350" evidence="2">
    <location>
        <begin position="23"/>
        <end position="243"/>
    </location>
</feature>
<accession>A0ABT5HR42</accession>
<keyword evidence="2" id="KW-0732">Signal</keyword>
<feature type="region of interest" description="Disordered" evidence="1">
    <location>
        <begin position="189"/>
        <end position="243"/>
    </location>
</feature>
<comment type="caution">
    <text evidence="3">The sequence shown here is derived from an EMBL/GenBank/DDBJ whole genome shotgun (WGS) entry which is preliminary data.</text>
</comment>
<dbReference type="Proteomes" id="UP001214854">
    <property type="component" value="Unassembled WGS sequence"/>
</dbReference>
<feature type="signal peptide" evidence="2">
    <location>
        <begin position="1"/>
        <end position="22"/>
    </location>
</feature>
<dbReference type="EMBL" id="JAQQKX010000002">
    <property type="protein sequence ID" value="MDC7682545.1"/>
    <property type="molecule type" value="Genomic_DNA"/>
</dbReference>